<keyword evidence="2" id="KW-1185">Reference proteome</keyword>
<protein>
    <submittedName>
        <fullName evidence="1">Uncharacterized protein</fullName>
    </submittedName>
</protein>
<comment type="caution">
    <text evidence="1">The sequence shown here is derived from an EMBL/GenBank/DDBJ whole genome shotgun (WGS) entry which is preliminary data.</text>
</comment>
<dbReference type="InterPro" id="IPR015915">
    <property type="entry name" value="Kelch-typ_b-propeller"/>
</dbReference>
<gene>
    <name evidence="1" type="ORF">CKAN_02364200</name>
</gene>
<dbReference type="Gene3D" id="2.120.10.80">
    <property type="entry name" value="Kelch-type beta propeller"/>
    <property type="match status" value="1"/>
</dbReference>
<evidence type="ECO:0000313" key="2">
    <source>
        <dbReference type="Proteomes" id="UP000283530"/>
    </source>
</evidence>
<dbReference type="SUPFAM" id="SSF117281">
    <property type="entry name" value="Kelch motif"/>
    <property type="match status" value="1"/>
</dbReference>
<sequence>MARKECYLYVQTMPQLLRLNLSDLCESGSSAEFEIAYDYSASDGRVPIGMACIVLGSKIYMVGGEKAQKGSMLSDPDEKNWLNTKDVYVFDHTKSESEDRLVPVRDGDGAALGRLNGPKTQPIGFTLEGKFYVLSTRPFLGSLSEHIPPVFEVFNPTLPIPSWKALPHQPNYPSMDYFAWGRKLLAMRMSCFFIFDAKEEKWTEAWDFIDQFTDIYKPTPTPPIPSNAGVEFKGVVFAVSSDMDALVAYDLDTGGHLKAHWVLDEFSEVFQGTPSLYLNQGFLTDLGGGRMCLLFSGGDMKRNWIVRVEVFHVDITTVGDRPNRPAVHREILRSFNLQSWNGLSPLIDSVFMCDHSNKGDIEADAKIPRRDLKEGKSLNPIYSLLFDESRSCSMNLVLHCYCIRIRATTKKFRELRRKLRAHIGHGLRAGVELYEIESPVIPQKLSGLWWIIPLRASGKITGDYALQERVDAQTGIK</sequence>
<dbReference type="EMBL" id="QPKB01000010">
    <property type="protein sequence ID" value="RWR94355.1"/>
    <property type="molecule type" value="Genomic_DNA"/>
</dbReference>
<organism evidence="1 2">
    <name type="scientific">Cinnamomum micranthum f. kanehirae</name>
    <dbReference type="NCBI Taxonomy" id="337451"/>
    <lineage>
        <taxon>Eukaryota</taxon>
        <taxon>Viridiplantae</taxon>
        <taxon>Streptophyta</taxon>
        <taxon>Embryophyta</taxon>
        <taxon>Tracheophyta</taxon>
        <taxon>Spermatophyta</taxon>
        <taxon>Magnoliopsida</taxon>
        <taxon>Magnoliidae</taxon>
        <taxon>Laurales</taxon>
        <taxon>Lauraceae</taxon>
        <taxon>Cinnamomum</taxon>
    </lineage>
</organism>
<dbReference type="AlphaFoldDB" id="A0A3S3NL71"/>
<name>A0A3S3NL71_9MAGN</name>
<evidence type="ECO:0000313" key="1">
    <source>
        <dbReference type="EMBL" id="RWR94355.1"/>
    </source>
</evidence>
<proteinExistence type="predicted"/>
<reference evidence="1 2" key="1">
    <citation type="journal article" date="2019" name="Nat. Plants">
        <title>Stout camphor tree genome fills gaps in understanding of flowering plant genome evolution.</title>
        <authorList>
            <person name="Chaw S.M."/>
            <person name="Liu Y.C."/>
            <person name="Wu Y.W."/>
            <person name="Wang H.Y."/>
            <person name="Lin C.I."/>
            <person name="Wu C.S."/>
            <person name="Ke H.M."/>
            <person name="Chang L.Y."/>
            <person name="Hsu C.Y."/>
            <person name="Yang H.T."/>
            <person name="Sudianto E."/>
            <person name="Hsu M.H."/>
            <person name="Wu K.P."/>
            <person name="Wang L.N."/>
            <person name="Leebens-Mack J.H."/>
            <person name="Tsai I.J."/>
        </authorList>
    </citation>
    <scope>NUCLEOTIDE SEQUENCE [LARGE SCALE GENOMIC DNA]</scope>
    <source>
        <strain evidence="2">cv. Chaw 1501</strain>
        <tissue evidence="1">Young leaves</tissue>
    </source>
</reference>
<dbReference type="Proteomes" id="UP000283530">
    <property type="component" value="Unassembled WGS sequence"/>
</dbReference>
<accession>A0A3S3NL71</accession>
<dbReference type="OrthoDB" id="2010184at2759"/>